<dbReference type="PANTHER" id="PTHR23502">
    <property type="entry name" value="MAJOR FACILITATOR SUPERFAMILY"/>
    <property type="match status" value="1"/>
</dbReference>
<gene>
    <name evidence="8" type="ORF">B0J13DRAFT_446796</name>
</gene>
<dbReference type="OrthoDB" id="2585655at2759"/>
<feature type="domain" description="Major facilitator superfamily (MFS) profile" evidence="7">
    <location>
        <begin position="66"/>
        <end position="163"/>
    </location>
</feature>
<name>A0A9P9ENP5_9HYPO</name>
<evidence type="ECO:0000259" key="7">
    <source>
        <dbReference type="PROSITE" id="PS50850"/>
    </source>
</evidence>
<evidence type="ECO:0000313" key="8">
    <source>
        <dbReference type="EMBL" id="KAH7140429.1"/>
    </source>
</evidence>
<dbReference type="Proteomes" id="UP000717696">
    <property type="component" value="Unassembled WGS sequence"/>
</dbReference>
<dbReference type="GO" id="GO:0005886">
    <property type="term" value="C:plasma membrane"/>
    <property type="evidence" value="ECO:0007669"/>
    <property type="project" value="TreeGrafter"/>
</dbReference>
<comment type="caution">
    <text evidence="8">The sequence shown here is derived from an EMBL/GenBank/DDBJ whole genome shotgun (WGS) entry which is preliminary data.</text>
</comment>
<evidence type="ECO:0000256" key="4">
    <source>
        <dbReference type="ARBA" id="ARBA00023136"/>
    </source>
</evidence>
<evidence type="ECO:0000256" key="6">
    <source>
        <dbReference type="SAM" id="Phobius"/>
    </source>
</evidence>
<feature type="transmembrane region" description="Helical" evidence="6">
    <location>
        <begin position="99"/>
        <end position="119"/>
    </location>
</feature>
<dbReference type="InterPro" id="IPR036259">
    <property type="entry name" value="MFS_trans_sf"/>
</dbReference>
<evidence type="ECO:0000256" key="1">
    <source>
        <dbReference type="ARBA" id="ARBA00004141"/>
    </source>
</evidence>
<dbReference type="InterPro" id="IPR011701">
    <property type="entry name" value="MFS"/>
</dbReference>
<organism evidence="8 9">
    <name type="scientific">Dactylonectria estremocensis</name>
    <dbReference type="NCBI Taxonomy" id="1079267"/>
    <lineage>
        <taxon>Eukaryota</taxon>
        <taxon>Fungi</taxon>
        <taxon>Dikarya</taxon>
        <taxon>Ascomycota</taxon>
        <taxon>Pezizomycotina</taxon>
        <taxon>Sordariomycetes</taxon>
        <taxon>Hypocreomycetidae</taxon>
        <taxon>Hypocreales</taxon>
        <taxon>Nectriaceae</taxon>
        <taxon>Dactylonectria</taxon>
    </lineage>
</organism>
<reference evidence="8" key="1">
    <citation type="journal article" date="2021" name="Nat. Commun.">
        <title>Genetic determinants of endophytism in the Arabidopsis root mycobiome.</title>
        <authorList>
            <person name="Mesny F."/>
            <person name="Miyauchi S."/>
            <person name="Thiergart T."/>
            <person name="Pickel B."/>
            <person name="Atanasova L."/>
            <person name="Karlsson M."/>
            <person name="Huettel B."/>
            <person name="Barry K.W."/>
            <person name="Haridas S."/>
            <person name="Chen C."/>
            <person name="Bauer D."/>
            <person name="Andreopoulos W."/>
            <person name="Pangilinan J."/>
            <person name="LaButti K."/>
            <person name="Riley R."/>
            <person name="Lipzen A."/>
            <person name="Clum A."/>
            <person name="Drula E."/>
            <person name="Henrissat B."/>
            <person name="Kohler A."/>
            <person name="Grigoriev I.V."/>
            <person name="Martin F.M."/>
            <person name="Hacquard S."/>
        </authorList>
    </citation>
    <scope>NUCLEOTIDE SEQUENCE</scope>
    <source>
        <strain evidence="8">MPI-CAGE-AT-0021</strain>
    </source>
</reference>
<dbReference type="PANTHER" id="PTHR23502:SF34">
    <property type="entry name" value="PROTEIN HOL1"/>
    <property type="match status" value="1"/>
</dbReference>
<dbReference type="EMBL" id="JAGMUU010000013">
    <property type="protein sequence ID" value="KAH7140429.1"/>
    <property type="molecule type" value="Genomic_DNA"/>
</dbReference>
<protein>
    <recommendedName>
        <fullName evidence="7">Major facilitator superfamily (MFS) profile domain-containing protein</fullName>
    </recommendedName>
</protein>
<evidence type="ECO:0000313" key="9">
    <source>
        <dbReference type="Proteomes" id="UP000717696"/>
    </source>
</evidence>
<dbReference type="PROSITE" id="PS50850">
    <property type="entry name" value="MFS"/>
    <property type="match status" value="1"/>
</dbReference>
<sequence>MLASNADLETGTTLKIVEAVPGTRLLVDQQHKLHAAPGAPDIVLLPVPSNHPDDPLNWTSLRKYTSYFIVCFYAFMVAVVTVSAAVTYGALIVEFGTTAGFLNTGTALSILFIGMGNIFWNPLALKYGRRLVYIISAFLTGVSQVIAATAQSSSFELIVILLN</sequence>
<feature type="transmembrane region" description="Helical" evidence="6">
    <location>
        <begin position="131"/>
        <end position="150"/>
    </location>
</feature>
<dbReference type="Pfam" id="PF07690">
    <property type="entry name" value="MFS_1"/>
    <property type="match status" value="1"/>
</dbReference>
<keyword evidence="5" id="KW-0325">Glycoprotein</keyword>
<dbReference type="SUPFAM" id="SSF103473">
    <property type="entry name" value="MFS general substrate transporter"/>
    <property type="match status" value="1"/>
</dbReference>
<keyword evidence="3 6" id="KW-1133">Transmembrane helix</keyword>
<dbReference type="AlphaFoldDB" id="A0A9P9ENP5"/>
<dbReference type="GO" id="GO:0022857">
    <property type="term" value="F:transmembrane transporter activity"/>
    <property type="evidence" value="ECO:0007669"/>
    <property type="project" value="InterPro"/>
</dbReference>
<dbReference type="Gene3D" id="1.20.1250.20">
    <property type="entry name" value="MFS general substrate transporter like domains"/>
    <property type="match status" value="1"/>
</dbReference>
<evidence type="ECO:0000256" key="5">
    <source>
        <dbReference type="ARBA" id="ARBA00023180"/>
    </source>
</evidence>
<keyword evidence="2 6" id="KW-0812">Transmembrane</keyword>
<accession>A0A9P9ENP5</accession>
<dbReference type="InterPro" id="IPR020846">
    <property type="entry name" value="MFS_dom"/>
</dbReference>
<evidence type="ECO:0000256" key="3">
    <source>
        <dbReference type="ARBA" id="ARBA00022989"/>
    </source>
</evidence>
<feature type="transmembrane region" description="Helical" evidence="6">
    <location>
        <begin position="67"/>
        <end position="93"/>
    </location>
</feature>
<comment type="subcellular location">
    <subcellularLocation>
        <location evidence="1">Membrane</location>
        <topology evidence="1">Multi-pass membrane protein</topology>
    </subcellularLocation>
</comment>
<keyword evidence="9" id="KW-1185">Reference proteome</keyword>
<keyword evidence="4 6" id="KW-0472">Membrane</keyword>
<proteinExistence type="predicted"/>
<evidence type="ECO:0000256" key="2">
    <source>
        <dbReference type="ARBA" id="ARBA00022692"/>
    </source>
</evidence>